<evidence type="ECO:0000259" key="3">
    <source>
        <dbReference type="Pfam" id="PF22725"/>
    </source>
</evidence>
<dbReference type="PANTHER" id="PTHR43818">
    <property type="entry name" value="BCDNA.GH03377"/>
    <property type="match status" value="1"/>
</dbReference>
<gene>
    <name evidence="4" type="ORF">CHH72_12685</name>
</gene>
<proteinExistence type="predicted"/>
<evidence type="ECO:0000256" key="1">
    <source>
        <dbReference type="ARBA" id="ARBA00023002"/>
    </source>
</evidence>
<keyword evidence="1" id="KW-0560">Oxidoreductase</keyword>
<dbReference type="InterPro" id="IPR036291">
    <property type="entry name" value="NAD(P)-bd_dom_sf"/>
</dbReference>
<organism evidence="4 5">
    <name type="scientific">Shouchella clausii</name>
    <name type="common">Alkalihalobacillus clausii</name>
    <dbReference type="NCBI Taxonomy" id="79880"/>
    <lineage>
        <taxon>Bacteria</taxon>
        <taxon>Bacillati</taxon>
        <taxon>Bacillota</taxon>
        <taxon>Bacilli</taxon>
        <taxon>Bacillales</taxon>
        <taxon>Bacillaceae</taxon>
        <taxon>Shouchella</taxon>
    </lineage>
</organism>
<reference evidence="4 5" key="1">
    <citation type="submission" date="2017-07" db="EMBL/GenBank/DDBJ databases">
        <title>Isolation and whole genome analysis of endospore-forming bacteria from heroin.</title>
        <authorList>
            <person name="Kalinowski J."/>
            <person name="Ahrens B."/>
            <person name="Al-Dilaimi A."/>
            <person name="Winkler A."/>
            <person name="Wibberg D."/>
            <person name="Schleenbecker U."/>
            <person name="Ruckert C."/>
            <person name="Wolfel R."/>
            <person name="Grass G."/>
        </authorList>
    </citation>
    <scope>NUCLEOTIDE SEQUENCE [LARGE SCALE GENOMIC DNA]</scope>
    <source>
        <strain evidence="4 5">7539</strain>
    </source>
</reference>
<dbReference type="InterPro" id="IPR050463">
    <property type="entry name" value="Gfo/Idh/MocA_oxidrdct_glycsds"/>
</dbReference>
<feature type="domain" description="Gfo/Idh/MocA-like oxidoreductase N-terminal" evidence="2">
    <location>
        <begin position="6"/>
        <end position="131"/>
    </location>
</feature>
<dbReference type="Proteomes" id="UP000216207">
    <property type="component" value="Unassembled WGS sequence"/>
</dbReference>
<name>A0A268NYR8_SHOCL</name>
<dbReference type="PANTHER" id="PTHR43818:SF11">
    <property type="entry name" value="BCDNA.GH03377"/>
    <property type="match status" value="1"/>
</dbReference>
<dbReference type="Pfam" id="PF01408">
    <property type="entry name" value="GFO_IDH_MocA"/>
    <property type="match status" value="1"/>
</dbReference>
<protein>
    <submittedName>
        <fullName evidence="4">Gfo/Idh/MocA family oxidoreductase</fullName>
    </submittedName>
</protein>
<comment type="caution">
    <text evidence="4">The sequence shown here is derived from an EMBL/GenBank/DDBJ whole genome shotgun (WGS) entry which is preliminary data.</text>
</comment>
<dbReference type="InterPro" id="IPR055170">
    <property type="entry name" value="GFO_IDH_MocA-like_dom"/>
</dbReference>
<feature type="domain" description="GFO/IDH/MocA-like oxidoreductase" evidence="3">
    <location>
        <begin position="140"/>
        <end position="286"/>
    </location>
</feature>
<sequence>MEKKELRIGLIGYQFMGKAHSHAYRDIPFFFDVEAKPVLKVVCGRNEEAVQQAAEKMGFESYETDWRKVVERDDIDVIDIVTPNNTHAEIAIAAAKAGKHVITEKPLAMNLDEAQRMHAAVTENHVIHMVCHNYRYVPAVQLAKQLVASGKLGEIYHFRARYLQDFIMSPSFPLTWRLDQKVSGSGALGDIAAHSLDIARFLVGEINEVVATAKTFIKERPIGSMTGGLSAKVSEGKMAPVTVDDATAIIAKFENGALGTFEATRFAGGNRNRNEFEINGEHGSVRWNMENMNQLEVYFAHDEEGLQGFRTIDVTEASHPYVGSYWAAGHMIGYEHTFIHLLYEFLQGIARGEQPKPDFADGLRNQAVLTAIEQSIQQQCWVNVEELLVKS</sequence>
<dbReference type="InterPro" id="IPR000683">
    <property type="entry name" value="Gfo/Idh/MocA-like_OxRdtase_N"/>
</dbReference>
<dbReference type="EMBL" id="NPCC01000015">
    <property type="protein sequence ID" value="PAE88491.1"/>
    <property type="molecule type" value="Genomic_DNA"/>
</dbReference>
<dbReference type="SUPFAM" id="SSF55347">
    <property type="entry name" value="Glyceraldehyde-3-phosphate dehydrogenase-like, C-terminal domain"/>
    <property type="match status" value="1"/>
</dbReference>
<dbReference type="Gene3D" id="3.30.360.10">
    <property type="entry name" value="Dihydrodipicolinate Reductase, domain 2"/>
    <property type="match status" value="1"/>
</dbReference>
<evidence type="ECO:0000259" key="2">
    <source>
        <dbReference type="Pfam" id="PF01408"/>
    </source>
</evidence>
<dbReference type="AlphaFoldDB" id="A0A268NYR8"/>
<evidence type="ECO:0000313" key="5">
    <source>
        <dbReference type="Proteomes" id="UP000216207"/>
    </source>
</evidence>
<dbReference type="RefSeq" id="WP_063608741.1">
    <property type="nucleotide sequence ID" value="NZ_BOQQ01000007.1"/>
</dbReference>
<dbReference type="GO" id="GO:0016491">
    <property type="term" value="F:oxidoreductase activity"/>
    <property type="evidence" value="ECO:0007669"/>
    <property type="project" value="UniProtKB-KW"/>
</dbReference>
<dbReference type="GO" id="GO:0000166">
    <property type="term" value="F:nucleotide binding"/>
    <property type="evidence" value="ECO:0007669"/>
    <property type="project" value="InterPro"/>
</dbReference>
<dbReference type="Pfam" id="PF22725">
    <property type="entry name" value="GFO_IDH_MocA_C3"/>
    <property type="match status" value="1"/>
</dbReference>
<evidence type="ECO:0000313" key="4">
    <source>
        <dbReference type="EMBL" id="PAE88491.1"/>
    </source>
</evidence>
<dbReference type="SUPFAM" id="SSF51735">
    <property type="entry name" value="NAD(P)-binding Rossmann-fold domains"/>
    <property type="match status" value="1"/>
</dbReference>
<accession>A0A268NYR8</accession>
<dbReference type="Gene3D" id="3.40.50.720">
    <property type="entry name" value="NAD(P)-binding Rossmann-like Domain"/>
    <property type="match status" value="1"/>
</dbReference>